<keyword evidence="4" id="KW-0645">Protease</keyword>
<dbReference type="GO" id="GO:0006508">
    <property type="term" value="P:proteolysis"/>
    <property type="evidence" value="ECO:0007669"/>
    <property type="project" value="UniProtKB-KW"/>
</dbReference>
<evidence type="ECO:0000259" key="13">
    <source>
        <dbReference type="Pfam" id="PF02163"/>
    </source>
</evidence>
<evidence type="ECO:0000256" key="8">
    <source>
        <dbReference type="ARBA" id="ARBA00022833"/>
    </source>
</evidence>
<dbReference type="AlphaFoldDB" id="A0A1H3S8N6"/>
<dbReference type="OrthoDB" id="166377at2"/>
<dbReference type="SUPFAM" id="SSF54631">
    <property type="entry name" value="CBS-domain pair"/>
    <property type="match status" value="1"/>
</dbReference>
<evidence type="ECO:0000256" key="9">
    <source>
        <dbReference type="ARBA" id="ARBA00022989"/>
    </source>
</evidence>
<evidence type="ECO:0000256" key="11">
    <source>
        <dbReference type="ARBA" id="ARBA00023136"/>
    </source>
</evidence>
<dbReference type="PANTHER" id="PTHR39188">
    <property type="entry name" value="MEMBRANE-ASSOCIATED ZINC METALLOPROTEASE M50B"/>
    <property type="match status" value="1"/>
</dbReference>
<dbReference type="EMBL" id="FNQE01000039">
    <property type="protein sequence ID" value="SDZ34244.1"/>
    <property type="molecule type" value="Genomic_DNA"/>
</dbReference>
<sequence>MNIKIKNINIIINVFMLVIFILYFFYGYIVEVIIMFITVFIHELSHNAVAKLYGLEINEVELFPFGGVARHNNLRMMSPKEEMVICIIGPLCNLIIMLFFTLLKNLYLNSYIINYIIKVNKLMFLLNIAPVFPLDGGKVARSLLSLFIGYKSATNKLVYSTYFICTFIILYDILNGIIKLEITYLSIVAVFTIVAAKKEREMAAFVFISGIMRKKDEFKKTKISKVHFLVCLTSVNIKEAIEYILPSRYHIFILINNNGETIGTITEIQLIDGIYRYGYDITLEKLL</sequence>
<keyword evidence="15" id="KW-1185">Reference proteome</keyword>
<evidence type="ECO:0000256" key="5">
    <source>
        <dbReference type="ARBA" id="ARBA00022692"/>
    </source>
</evidence>
<comment type="subcellular location">
    <subcellularLocation>
        <location evidence="2">Membrane</location>
        <topology evidence="2">Multi-pass membrane protein</topology>
    </subcellularLocation>
</comment>
<evidence type="ECO:0000256" key="3">
    <source>
        <dbReference type="ARBA" id="ARBA00007931"/>
    </source>
</evidence>
<dbReference type="PANTHER" id="PTHR39188:SF3">
    <property type="entry name" value="STAGE IV SPORULATION PROTEIN FB"/>
    <property type="match status" value="1"/>
</dbReference>
<dbReference type="Pfam" id="PF02163">
    <property type="entry name" value="Peptidase_M50"/>
    <property type="match status" value="1"/>
</dbReference>
<feature type="transmembrane region" description="Helical" evidence="12">
    <location>
        <begin position="7"/>
        <end position="26"/>
    </location>
</feature>
<comment type="similarity">
    <text evidence="3">Belongs to the peptidase M50B family.</text>
</comment>
<comment type="cofactor">
    <cofactor evidence="1">
        <name>Zn(2+)</name>
        <dbReference type="ChEBI" id="CHEBI:29105"/>
    </cofactor>
</comment>
<feature type="domain" description="Peptidase M50" evidence="13">
    <location>
        <begin position="32"/>
        <end position="103"/>
    </location>
</feature>
<feature type="transmembrane region" description="Helical" evidence="12">
    <location>
        <begin position="115"/>
        <end position="132"/>
    </location>
</feature>
<name>A0A1H3S8N6_9FIRM</name>
<evidence type="ECO:0000256" key="4">
    <source>
        <dbReference type="ARBA" id="ARBA00022670"/>
    </source>
</evidence>
<dbReference type="GO" id="GO:0008237">
    <property type="term" value="F:metallopeptidase activity"/>
    <property type="evidence" value="ECO:0007669"/>
    <property type="project" value="UniProtKB-KW"/>
</dbReference>
<evidence type="ECO:0000256" key="2">
    <source>
        <dbReference type="ARBA" id="ARBA00004141"/>
    </source>
</evidence>
<dbReference type="InterPro" id="IPR046342">
    <property type="entry name" value="CBS_dom_sf"/>
</dbReference>
<evidence type="ECO:0000256" key="6">
    <source>
        <dbReference type="ARBA" id="ARBA00022723"/>
    </source>
</evidence>
<keyword evidence="7" id="KW-0378">Hydrolase</keyword>
<proteinExistence type="inferred from homology"/>
<reference evidence="14 15" key="1">
    <citation type="submission" date="2016-10" db="EMBL/GenBank/DDBJ databases">
        <authorList>
            <person name="de Groot N.N."/>
        </authorList>
    </citation>
    <scope>NUCLEOTIDE SEQUENCE [LARGE SCALE GENOMIC DNA]</scope>
    <source>
        <strain evidence="14 15">DSM 21650</strain>
    </source>
</reference>
<evidence type="ECO:0000256" key="12">
    <source>
        <dbReference type="SAM" id="Phobius"/>
    </source>
</evidence>
<keyword evidence="10" id="KW-0482">Metalloprotease</keyword>
<evidence type="ECO:0000256" key="10">
    <source>
        <dbReference type="ARBA" id="ARBA00023049"/>
    </source>
</evidence>
<dbReference type="InterPro" id="IPR008915">
    <property type="entry name" value="Peptidase_M50"/>
</dbReference>
<accession>A0A1H3S8N6</accession>
<evidence type="ECO:0000256" key="1">
    <source>
        <dbReference type="ARBA" id="ARBA00001947"/>
    </source>
</evidence>
<protein>
    <submittedName>
        <fullName evidence="14">Stage IV sporulation protein FB</fullName>
    </submittedName>
</protein>
<keyword evidence="6" id="KW-0479">Metal-binding</keyword>
<organism evidence="14 15">
    <name type="scientific">Proteiniborus ethanoligenes</name>
    <dbReference type="NCBI Taxonomy" id="415015"/>
    <lineage>
        <taxon>Bacteria</taxon>
        <taxon>Bacillati</taxon>
        <taxon>Bacillota</taxon>
        <taxon>Clostridia</taxon>
        <taxon>Eubacteriales</taxon>
        <taxon>Proteiniborus</taxon>
    </lineage>
</organism>
<dbReference type="STRING" id="415015.SAMN05660462_02771"/>
<evidence type="ECO:0000313" key="14">
    <source>
        <dbReference type="EMBL" id="SDZ34244.1"/>
    </source>
</evidence>
<feature type="transmembrane region" description="Helical" evidence="12">
    <location>
        <begin position="153"/>
        <end position="171"/>
    </location>
</feature>
<feature type="transmembrane region" description="Helical" evidence="12">
    <location>
        <begin position="83"/>
        <end position="103"/>
    </location>
</feature>
<keyword evidence="11 12" id="KW-0472">Membrane</keyword>
<dbReference type="GO" id="GO:0046872">
    <property type="term" value="F:metal ion binding"/>
    <property type="evidence" value="ECO:0007669"/>
    <property type="project" value="UniProtKB-KW"/>
</dbReference>
<gene>
    <name evidence="14" type="ORF">SAMN05660462_02771</name>
</gene>
<keyword evidence="5 12" id="KW-0812">Transmembrane</keyword>
<keyword evidence="9 12" id="KW-1133">Transmembrane helix</keyword>
<dbReference type="RefSeq" id="WP_091732538.1">
    <property type="nucleotide sequence ID" value="NZ_FNQE01000039.1"/>
</dbReference>
<evidence type="ECO:0000313" key="15">
    <source>
        <dbReference type="Proteomes" id="UP000198625"/>
    </source>
</evidence>
<dbReference type="GO" id="GO:0016020">
    <property type="term" value="C:membrane"/>
    <property type="evidence" value="ECO:0007669"/>
    <property type="project" value="UniProtKB-SubCell"/>
</dbReference>
<keyword evidence="8" id="KW-0862">Zinc</keyword>
<dbReference type="Proteomes" id="UP000198625">
    <property type="component" value="Unassembled WGS sequence"/>
</dbReference>
<evidence type="ECO:0000256" key="7">
    <source>
        <dbReference type="ARBA" id="ARBA00022801"/>
    </source>
</evidence>